<feature type="transmembrane region" description="Helical" evidence="1">
    <location>
        <begin position="123"/>
        <end position="143"/>
    </location>
</feature>
<dbReference type="InterPro" id="IPR010699">
    <property type="entry name" value="DUF1275"/>
</dbReference>
<sequence>MPREYATRRRTRTEVASRVCPPSDDRTAVFTRLRSRPDNVHLGLMLALTFSTGIIDAVGYLGLDRVFTGNMTGNVVILGMALAGADDLPVVGPVIALAGFMLGAAIGGRVLRPIKAGWTTRSTWLFTVVGLVMSVLAIVLGVVPEHPEPLALTVTGVLGLAMGLQAATARHIAVKDVTTVVVTSTITGLAADSRLGGGKGQPWFRRLTAVILIGAGAGVGALALTVGLWLGLAIAAALTLIASLFGHLVAHTRHAQSEEASAA</sequence>
<dbReference type="Pfam" id="PF06912">
    <property type="entry name" value="DUF1275"/>
    <property type="match status" value="1"/>
</dbReference>
<dbReference type="PANTHER" id="PTHR37314:SF4">
    <property type="entry name" value="UPF0700 TRANSMEMBRANE PROTEIN YOAK"/>
    <property type="match status" value="1"/>
</dbReference>
<feature type="transmembrane region" description="Helical" evidence="1">
    <location>
        <begin position="149"/>
        <end position="167"/>
    </location>
</feature>
<name>A0AAE6RK62_9MICO</name>
<feature type="transmembrane region" description="Helical" evidence="1">
    <location>
        <begin position="203"/>
        <end position="223"/>
    </location>
</feature>
<organism evidence="2 3">
    <name type="scientific">Rathayibacter tanaceti</name>
    <dbReference type="NCBI Taxonomy" id="1671680"/>
    <lineage>
        <taxon>Bacteria</taxon>
        <taxon>Bacillati</taxon>
        <taxon>Actinomycetota</taxon>
        <taxon>Actinomycetes</taxon>
        <taxon>Micrococcales</taxon>
        <taxon>Microbacteriaceae</taxon>
        <taxon>Rathayibacter</taxon>
    </lineage>
</organism>
<dbReference type="EMBL" id="CP047186">
    <property type="protein sequence ID" value="QHC55667.1"/>
    <property type="molecule type" value="Genomic_DNA"/>
</dbReference>
<evidence type="ECO:0000256" key="1">
    <source>
        <dbReference type="SAM" id="Phobius"/>
    </source>
</evidence>
<proteinExistence type="predicted"/>
<dbReference type="Proteomes" id="UP000465031">
    <property type="component" value="Chromosome"/>
</dbReference>
<gene>
    <name evidence="2" type="ORF">GSU10_08505</name>
</gene>
<feature type="transmembrane region" description="Helical" evidence="1">
    <location>
        <begin position="229"/>
        <end position="250"/>
    </location>
</feature>
<feature type="transmembrane region" description="Helical" evidence="1">
    <location>
        <begin position="90"/>
        <end position="111"/>
    </location>
</feature>
<keyword evidence="1" id="KW-0472">Membrane</keyword>
<feature type="transmembrane region" description="Helical" evidence="1">
    <location>
        <begin position="42"/>
        <end position="63"/>
    </location>
</feature>
<dbReference type="PANTHER" id="PTHR37314">
    <property type="entry name" value="SLR0142 PROTEIN"/>
    <property type="match status" value="1"/>
</dbReference>
<evidence type="ECO:0000313" key="2">
    <source>
        <dbReference type="EMBL" id="QHC55667.1"/>
    </source>
</evidence>
<dbReference type="AlphaFoldDB" id="A0AAE6RK62"/>
<accession>A0AAE6RK62</accession>
<keyword evidence="1" id="KW-0812">Transmembrane</keyword>
<dbReference type="KEGG" id="rte:GSU10_08505"/>
<keyword evidence="1" id="KW-1133">Transmembrane helix</keyword>
<reference evidence="3" key="1">
    <citation type="submission" date="2019-12" db="EMBL/GenBank/DDBJ databases">
        <title>Complete and draft genome sequences of new strains and members of some known species of the genus Rathayibacter isolated from plants.</title>
        <authorList>
            <person name="Tarlachkov S.V."/>
            <person name="Starodumova I.P."/>
            <person name="Dorofeeva L.V."/>
            <person name="Prisyazhnaya N.V."/>
            <person name="Leyn S."/>
            <person name="Zlamal J."/>
            <person name="Elan M."/>
            <person name="Osterman A.L."/>
            <person name="Nadler S."/>
            <person name="Subbotin S.A."/>
            <person name="Evtushenko L.I."/>
        </authorList>
    </citation>
    <scope>NUCLEOTIDE SEQUENCE [LARGE SCALE GENOMIC DNA]</scope>
    <source>
        <strain evidence="3">VKM Ac-2761</strain>
    </source>
</reference>
<protein>
    <submittedName>
        <fullName evidence="2">DUF1275 domain-containing protein</fullName>
    </submittedName>
</protein>
<evidence type="ECO:0000313" key="3">
    <source>
        <dbReference type="Proteomes" id="UP000465031"/>
    </source>
</evidence>